<dbReference type="SMART" id="SM00382">
    <property type="entry name" value="AAA"/>
    <property type="match status" value="1"/>
</dbReference>
<dbReference type="InterPro" id="IPR003959">
    <property type="entry name" value="ATPase_AAA_core"/>
</dbReference>
<evidence type="ECO:0000256" key="5">
    <source>
        <dbReference type="SAM" id="MobiDB-lite"/>
    </source>
</evidence>
<sequence length="531" mass="59256">MSNHNLNNPKSDKDKEPGLISCPVCNREFRNEAIENHVNKCLFLLNSQMEKTFKRDNSHLKENQFSPKRLKVDSGIETNLNSKDITNEPHASSSKNPCKTKSQEGIPLAEQMRPQHLDDIVGQIEAFGPGSMLRSILEQKKISNMILWGPPGCGKTSIANVIAHICKESSNLRFVKLSATMAGVNDVKEVVKIAKNEAQYKRQTVLFVDEIHRFNKLQQDSFLAHVENGTLILIGATTENPSFSLNNALLSRCRVVVLSKLTVDNILQILIRSVVRNKLAVLVDAIEDIKEDINESKDIPIIENKSLQWLAEVCDGDARIALGALELAITAARAKVKTNKNVSQVITLSDLQNGIKRSHVLYDRQGEEHYNIISAIHKSIRASDDNAALYWTTRALHSGEDPLYIARRLIRIACEDIGLRDQNAVVEAVACLQGCQHIGMPECDVLLVQCAVSLARAPKSREVYEAMKRCQAFLNDTKGSLPSVPLHLRNASTKLMKSLDYGKGYNLLHKNESGLNYMPEGMESINFFRES</sequence>
<protein>
    <submittedName>
        <fullName evidence="7">ATPase WRNIP1</fullName>
    </submittedName>
</protein>
<dbReference type="GO" id="GO:0005634">
    <property type="term" value="C:nucleus"/>
    <property type="evidence" value="ECO:0007669"/>
    <property type="project" value="TreeGrafter"/>
</dbReference>
<keyword evidence="8" id="KW-1185">Reference proteome</keyword>
<dbReference type="Gene3D" id="1.10.3710.10">
    <property type="entry name" value="DNA polymerase III clamp loader subunits, C-terminal domain"/>
    <property type="match status" value="1"/>
</dbReference>
<evidence type="ECO:0000256" key="4">
    <source>
        <dbReference type="ARBA" id="ARBA00022840"/>
    </source>
</evidence>
<organism evidence="7 8">
    <name type="scientific">Papilio machaon</name>
    <name type="common">Old World swallowtail butterfly</name>
    <dbReference type="NCBI Taxonomy" id="76193"/>
    <lineage>
        <taxon>Eukaryota</taxon>
        <taxon>Metazoa</taxon>
        <taxon>Ecdysozoa</taxon>
        <taxon>Arthropoda</taxon>
        <taxon>Hexapoda</taxon>
        <taxon>Insecta</taxon>
        <taxon>Pterygota</taxon>
        <taxon>Neoptera</taxon>
        <taxon>Endopterygota</taxon>
        <taxon>Lepidoptera</taxon>
        <taxon>Glossata</taxon>
        <taxon>Ditrysia</taxon>
        <taxon>Papilionoidea</taxon>
        <taxon>Papilionidae</taxon>
        <taxon>Papilioninae</taxon>
        <taxon>Papilio</taxon>
    </lineage>
</organism>
<dbReference type="KEGG" id="pmac:106713310"/>
<dbReference type="GO" id="GO:0006261">
    <property type="term" value="P:DNA-templated DNA replication"/>
    <property type="evidence" value="ECO:0007669"/>
    <property type="project" value="TreeGrafter"/>
</dbReference>
<dbReference type="InParanoid" id="A0A0N1PGE5"/>
<gene>
    <name evidence="7" type="ORF">RR48_02616</name>
</gene>
<accession>A0A0N1PGE5</accession>
<feature type="domain" description="AAA+ ATPase" evidence="6">
    <location>
        <begin position="141"/>
        <end position="261"/>
    </location>
</feature>
<dbReference type="GO" id="GO:0003677">
    <property type="term" value="F:DNA binding"/>
    <property type="evidence" value="ECO:0007669"/>
    <property type="project" value="InterPro"/>
</dbReference>
<name>A0A0N1PGE5_PAPMA</name>
<dbReference type="CDD" id="cd00009">
    <property type="entry name" value="AAA"/>
    <property type="match status" value="1"/>
</dbReference>
<dbReference type="GO" id="GO:0016887">
    <property type="term" value="F:ATP hydrolysis activity"/>
    <property type="evidence" value="ECO:0007669"/>
    <property type="project" value="InterPro"/>
</dbReference>
<evidence type="ECO:0000313" key="7">
    <source>
        <dbReference type="EMBL" id="KPJ12714.1"/>
    </source>
</evidence>
<reference evidence="7 8" key="1">
    <citation type="journal article" date="2015" name="Nat. Commun.">
        <title>Outbred genome sequencing and CRISPR/Cas9 gene editing in butterflies.</title>
        <authorList>
            <person name="Li X."/>
            <person name="Fan D."/>
            <person name="Zhang W."/>
            <person name="Liu G."/>
            <person name="Zhang L."/>
            <person name="Zhao L."/>
            <person name="Fang X."/>
            <person name="Chen L."/>
            <person name="Dong Y."/>
            <person name="Chen Y."/>
            <person name="Ding Y."/>
            <person name="Zhao R."/>
            <person name="Feng M."/>
            <person name="Zhu Y."/>
            <person name="Feng Y."/>
            <person name="Jiang X."/>
            <person name="Zhu D."/>
            <person name="Xiang H."/>
            <person name="Feng X."/>
            <person name="Li S."/>
            <person name="Wang J."/>
            <person name="Zhang G."/>
            <person name="Kronforst M.R."/>
            <person name="Wang W."/>
        </authorList>
    </citation>
    <scope>NUCLEOTIDE SEQUENCE [LARGE SCALE GENOMIC DNA]</scope>
    <source>
        <strain evidence="7">Ya'a_city_454_Pm</strain>
        <tissue evidence="7">Whole body</tissue>
    </source>
</reference>
<dbReference type="STRING" id="76193.A0A0N1PGE5"/>
<dbReference type="SUPFAM" id="SSF52540">
    <property type="entry name" value="P-loop containing nucleoside triphosphate hydrolases"/>
    <property type="match status" value="1"/>
</dbReference>
<dbReference type="Proteomes" id="UP000053240">
    <property type="component" value="Unassembled WGS sequence"/>
</dbReference>
<dbReference type="Pfam" id="PF16193">
    <property type="entry name" value="AAA_assoc_2"/>
    <property type="match status" value="1"/>
</dbReference>
<dbReference type="PANTHER" id="PTHR13779:SF7">
    <property type="entry name" value="ATPASE WRNIP1"/>
    <property type="match status" value="1"/>
</dbReference>
<dbReference type="InterPro" id="IPR021886">
    <property type="entry name" value="MgsA_C"/>
</dbReference>
<keyword evidence="4" id="KW-0067">ATP-binding</keyword>
<evidence type="ECO:0000256" key="3">
    <source>
        <dbReference type="ARBA" id="ARBA00022741"/>
    </source>
</evidence>
<feature type="region of interest" description="Disordered" evidence="5">
    <location>
        <begin position="80"/>
        <end position="103"/>
    </location>
</feature>
<keyword evidence="2" id="KW-0235">DNA replication</keyword>
<proteinExistence type="inferred from homology"/>
<dbReference type="GO" id="GO:0000731">
    <property type="term" value="P:DNA synthesis involved in DNA repair"/>
    <property type="evidence" value="ECO:0007669"/>
    <property type="project" value="TreeGrafter"/>
</dbReference>
<dbReference type="GO" id="GO:0005524">
    <property type="term" value="F:ATP binding"/>
    <property type="evidence" value="ECO:0007669"/>
    <property type="project" value="UniProtKB-KW"/>
</dbReference>
<dbReference type="GO" id="GO:0008047">
    <property type="term" value="F:enzyme activator activity"/>
    <property type="evidence" value="ECO:0007669"/>
    <property type="project" value="TreeGrafter"/>
</dbReference>
<keyword evidence="3" id="KW-0547">Nucleotide-binding</keyword>
<dbReference type="PANTHER" id="PTHR13779">
    <property type="entry name" value="WERNER HELICASE-INTERACTING PROTEIN 1 FAMILY MEMBER"/>
    <property type="match status" value="1"/>
</dbReference>
<dbReference type="Gene3D" id="3.40.50.300">
    <property type="entry name" value="P-loop containing nucleotide triphosphate hydrolases"/>
    <property type="match status" value="1"/>
</dbReference>
<dbReference type="CDD" id="cd18139">
    <property type="entry name" value="HLD_clamp_RarA"/>
    <property type="match status" value="1"/>
</dbReference>
<evidence type="ECO:0000256" key="1">
    <source>
        <dbReference type="ARBA" id="ARBA00008959"/>
    </source>
</evidence>
<evidence type="ECO:0000256" key="2">
    <source>
        <dbReference type="ARBA" id="ARBA00022705"/>
    </source>
</evidence>
<dbReference type="EMBL" id="KQ460709">
    <property type="protein sequence ID" value="KPJ12714.1"/>
    <property type="molecule type" value="Genomic_DNA"/>
</dbReference>
<dbReference type="GO" id="GO:0017116">
    <property type="term" value="F:single-stranded DNA helicase activity"/>
    <property type="evidence" value="ECO:0007669"/>
    <property type="project" value="TreeGrafter"/>
</dbReference>
<dbReference type="Gene3D" id="1.20.272.10">
    <property type="match status" value="1"/>
</dbReference>
<dbReference type="FunFam" id="1.20.272.10:FF:000001">
    <property type="entry name" value="Putative AAA family ATPase"/>
    <property type="match status" value="1"/>
</dbReference>
<feature type="compositionally biased region" description="Polar residues" evidence="5">
    <location>
        <begin position="80"/>
        <end position="100"/>
    </location>
</feature>
<dbReference type="Pfam" id="PF12002">
    <property type="entry name" value="MgsA_C"/>
    <property type="match status" value="1"/>
</dbReference>
<dbReference type="FunFam" id="3.40.50.300:FF:000137">
    <property type="entry name" value="Replication-associated recombination protein A"/>
    <property type="match status" value="1"/>
</dbReference>
<dbReference type="OrthoDB" id="10265467at2759"/>
<dbReference type="InterPro" id="IPR051314">
    <property type="entry name" value="AAA_ATPase_RarA/MGS1/WRNIP1"/>
</dbReference>
<evidence type="ECO:0000313" key="8">
    <source>
        <dbReference type="Proteomes" id="UP000053240"/>
    </source>
</evidence>
<dbReference type="SUPFAM" id="SSF48019">
    <property type="entry name" value="post-AAA+ oligomerization domain-like"/>
    <property type="match status" value="1"/>
</dbReference>
<dbReference type="AlphaFoldDB" id="A0A0N1PGE5"/>
<dbReference type="InterPro" id="IPR027417">
    <property type="entry name" value="P-loop_NTPase"/>
</dbReference>
<evidence type="ECO:0000259" key="6">
    <source>
        <dbReference type="SMART" id="SM00382"/>
    </source>
</evidence>
<dbReference type="InterPro" id="IPR008921">
    <property type="entry name" value="DNA_pol3_clamp-load_cplx_C"/>
</dbReference>
<dbReference type="Gene3D" id="1.10.8.60">
    <property type="match status" value="1"/>
</dbReference>
<dbReference type="Pfam" id="PF00004">
    <property type="entry name" value="AAA"/>
    <property type="match status" value="1"/>
</dbReference>
<dbReference type="InterPro" id="IPR003593">
    <property type="entry name" value="AAA+_ATPase"/>
</dbReference>
<dbReference type="InterPro" id="IPR032423">
    <property type="entry name" value="AAA_assoc_2"/>
</dbReference>
<comment type="similarity">
    <text evidence="1">Belongs to the AAA ATPase family. RarA/MGS1/WRNIP1 subfamily.</text>
</comment>